<feature type="region of interest" description="Disordered" evidence="1">
    <location>
        <begin position="1"/>
        <end position="23"/>
    </location>
</feature>
<dbReference type="Pfam" id="PF14111">
    <property type="entry name" value="DUF4283"/>
    <property type="match status" value="1"/>
</dbReference>
<sequence length="623" mass="71110">MSQSSLIVRKGGPSNATCGQTNTEDDIIRIPRHDQLRKEAIDALINLLPRPRIWNVEGRVQGLNLGNGRFQFDFDNEVDLQTVLNKRPCHFNQWSFTLERWEPFTSENFPNTIPFWINVTGVPVHFWNDKTFMEIANALGKKLLIDDKKTRIQVSIDANKPLQFERIIGFPNGDIGKVSLLNDGLHRYCFTCKLISHDENTCPQLTPEEREIKRKHRAENHAINDNQRPLIQGTQGHNSGNSLKRPRSPIYGRHHSPQSFSKDDELYRNDKRRKNFPSKDSKDTRGNGYQTRDHISSGRLDNRHSHSNKEVWSRLEIPNEREHQQRGNRDHHHSQSNSRHRSLYQAPQHKKSSTMEWRQRSCNDTKRARAPPSRDARHAPYARSERSRVTYDSQRTISDNHVSLESGEMVVNRETDEVSKAIATSSPTSKDKSTHTTPTTPRGTTLVISEKSMEAPLPKSTERQRYFGLDQDLHIPITDMELADVDRDLEEVDKLVLETERLEMDENMLDMENDDLLGDSPDQNFPKPALKPATNSQPAPYAPKGLLKKKTPRSPDIKGSNVSKKLHSLKNRASPRKKTAPGNRHSSSSTMVPRTEVFPSALCKKSLSLSGSVVSQKPSSKKI</sequence>
<feature type="domain" description="DUF4283" evidence="2">
    <location>
        <begin position="51"/>
        <end position="104"/>
    </location>
</feature>
<proteinExistence type="predicted"/>
<feature type="compositionally biased region" description="Basic residues" evidence="1">
    <location>
        <begin position="244"/>
        <end position="256"/>
    </location>
</feature>
<organism evidence="3 4">
    <name type="scientific">Brassica carinata</name>
    <name type="common">Ethiopian mustard</name>
    <name type="synonym">Abyssinian cabbage</name>
    <dbReference type="NCBI Taxonomy" id="52824"/>
    <lineage>
        <taxon>Eukaryota</taxon>
        <taxon>Viridiplantae</taxon>
        <taxon>Streptophyta</taxon>
        <taxon>Embryophyta</taxon>
        <taxon>Tracheophyta</taxon>
        <taxon>Spermatophyta</taxon>
        <taxon>Magnoliopsida</taxon>
        <taxon>eudicotyledons</taxon>
        <taxon>Gunneridae</taxon>
        <taxon>Pentapetalae</taxon>
        <taxon>rosids</taxon>
        <taxon>malvids</taxon>
        <taxon>Brassicales</taxon>
        <taxon>Brassicaceae</taxon>
        <taxon>Brassiceae</taxon>
        <taxon>Brassica</taxon>
    </lineage>
</organism>
<reference evidence="3 4" key="1">
    <citation type="submission" date="2020-02" db="EMBL/GenBank/DDBJ databases">
        <authorList>
            <person name="Ma Q."/>
            <person name="Huang Y."/>
            <person name="Song X."/>
            <person name="Pei D."/>
        </authorList>
    </citation>
    <scope>NUCLEOTIDE SEQUENCE [LARGE SCALE GENOMIC DNA]</scope>
    <source>
        <strain evidence="3">Sxm20200214</strain>
        <tissue evidence="3">Leaf</tissue>
    </source>
</reference>
<dbReference type="InterPro" id="IPR040256">
    <property type="entry name" value="At4g02000-like"/>
</dbReference>
<name>A0A8X7RSL2_BRACI</name>
<dbReference type="EMBL" id="JAAMPC010000009">
    <property type="protein sequence ID" value="KAG2293293.1"/>
    <property type="molecule type" value="Genomic_DNA"/>
</dbReference>
<dbReference type="InterPro" id="IPR025558">
    <property type="entry name" value="DUF4283"/>
</dbReference>
<feature type="compositionally biased region" description="Basic residues" evidence="1">
    <location>
        <begin position="329"/>
        <end position="352"/>
    </location>
</feature>
<comment type="caution">
    <text evidence="3">The sequence shown here is derived from an EMBL/GenBank/DDBJ whole genome shotgun (WGS) entry which is preliminary data.</text>
</comment>
<dbReference type="OrthoDB" id="1751344at2759"/>
<feature type="compositionally biased region" description="Basic and acidic residues" evidence="1">
    <location>
        <begin position="277"/>
        <end position="328"/>
    </location>
</feature>
<protein>
    <recommendedName>
        <fullName evidence="2">DUF4283 domain-containing protein</fullName>
    </recommendedName>
</protein>
<accession>A0A8X7RSL2</accession>
<feature type="compositionally biased region" description="Basic residues" evidence="1">
    <location>
        <begin position="564"/>
        <end position="579"/>
    </location>
</feature>
<evidence type="ECO:0000256" key="1">
    <source>
        <dbReference type="SAM" id="MobiDB-lite"/>
    </source>
</evidence>
<feature type="region of interest" description="Disordered" evidence="1">
    <location>
        <begin position="421"/>
        <end position="445"/>
    </location>
</feature>
<evidence type="ECO:0000259" key="2">
    <source>
        <dbReference type="Pfam" id="PF14111"/>
    </source>
</evidence>
<feature type="compositionally biased region" description="Polar residues" evidence="1">
    <location>
        <begin position="223"/>
        <end position="242"/>
    </location>
</feature>
<feature type="compositionally biased region" description="Basic and acidic residues" evidence="1">
    <location>
        <begin position="357"/>
        <end position="389"/>
    </location>
</feature>
<keyword evidence="4" id="KW-1185">Reference proteome</keyword>
<dbReference type="PANTHER" id="PTHR31286:SF132">
    <property type="entry name" value="DUF4283 DOMAIN-CONTAINING PROTEIN"/>
    <property type="match status" value="1"/>
</dbReference>
<evidence type="ECO:0000313" key="3">
    <source>
        <dbReference type="EMBL" id="KAG2293293.1"/>
    </source>
</evidence>
<dbReference type="PANTHER" id="PTHR31286">
    <property type="entry name" value="GLYCINE-RICH CELL WALL STRUCTURAL PROTEIN 1.8-LIKE"/>
    <property type="match status" value="1"/>
</dbReference>
<feature type="region of interest" description="Disordered" evidence="1">
    <location>
        <begin position="218"/>
        <end position="395"/>
    </location>
</feature>
<dbReference type="Proteomes" id="UP000886595">
    <property type="component" value="Unassembled WGS sequence"/>
</dbReference>
<feature type="compositionally biased region" description="Low complexity" evidence="1">
    <location>
        <begin position="435"/>
        <end position="445"/>
    </location>
</feature>
<gene>
    <name evidence="3" type="ORF">Bca52824_039962</name>
</gene>
<dbReference type="AlphaFoldDB" id="A0A8X7RSL2"/>
<evidence type="ECO:0000313" key="4">
    <source>
        <dbReference type="Proteomes" id="UP000886595"/>
    </source>
</evidence>
<feature type="region of interest" description="Disordered" evidence="1">
    <location>
        <begin position="512"/>
        <end position="595"/>
    </location>
</feature>